<dbReference type="InterPro" id="IPR036322">
    <property type="entry name" value="WD40_repeat_dom_sf"/>
</dbReference>
<evidence type="ECO:0000256" key="12">
    <source>
        <dbReference type="ARBA" id="ARBA00023180"/>
    </source>
</evidence>
<dbReference type="SUPFAM" id="SSF49363">
    <property type="entry name" value="Purple acid phosphatase, N-terminal domain"/>
    <property type="match status" value="1"/>
</dbReference>
<keyword evidence="7" id="KW-0732">Signal</keyword>
<sequence length="889" mass="101074">MLNSNLKKMGSAPSSSSVVFAVLFLVLNVPVLCHGGKTSSFVRKVEKTVDMPLDSDVFRVPPGYNAPQQVHITQGDHVGKAVIVSWVTANEPGSKKVIYWSENSEHKEEANSKVYTYKFYNYTSGYIHHCTIRNLEFNTKYYYVVGVGHTERKFWFTTPPAVGPDVPYTFGLIGDLGQSYDSNTTLSHYEKNPTKGQAVLFVGDLSYADNYPNHDNVRWDTWGRFVERSVAYQPWIWTAGNHEIDFAPEIGETKPFKPFTHRYHVPYRASQSTAPFWYSIKRASAYIIVLSSYSAYGKYTPQYKWLEQELPKVNRSETPWLIVLMHSPWYNSYNYHYMEGETMRVMYEPWFVQYKVDVVFAGHVHAYERSERISNIAYNIVNGKCVPVRDQTAPVYITIGDGGNLEGLATNMTYPQPEYSAYREASFGHAIFDIKNRTHAYYGWHRNQDGYAVEADTMWFYNRYWHPAKKLGQFAKPPKHSGKQWTMASIYESTLPFVRGGQLDFQPGVEILTTEKSSFKASNALNLRSINPSSTRRTSFSSTASDNDSLRRRGPEPASSFVGMHCIFDQCKAAEPPSVIKKLEGHSKDVTDFDFSSNNQYIASAFMDKTVRVWELSKGICIRVIYGVSSQLCICFHPIDPTHDLNQFERLPTSYVQAFMLKQFQMRISKSVFNFSTGRIINKLVLDDKVTALDHDHTGHLFSGCVYPTSMDPHTGALFRSHRYRSSGKSRYQVTTVWYRSLSLLAGGPVLLTCTQDGSFSFFSVALEIKGYLTLSGSLKLAPRVHSIRASFCPLLSLEKGEYIVAGSEDSNVYLPNSAKAYGHRFPVGDVAWNHGENLLTSDIYGIVILWKREKTRQSRNQNFFPAVLVDSFSYQAKGCSITSLDWIL</sequence>
<keyword evidence="20" id="KW-1185">Reference proteome</keyword>
<dbReference type="Gene3D" id="2.60.40.380">
    <property type="entry name" value="Purple acid phosphatase-like, N-terminal"/>
    <property type="match status" value="1"/>
</dbReference>
<evidence type="ECO:0000256" key="7">
    <source>
        <dbReference type="ARBA" id="ARBA00022729"/>
    </source>
</evidence>
<dbReference type="InterPro" id="IPR019775">
    <property type="entry name" value="WD40_repeat_CS"/>
</dbReference>
<name>A0A8T2XZF9_POPDE</name>
<reference evidence="19" key="1">
    <citation type="journal article" date="2021" name="J. Hered.">
        <title>Genome Assembly of Salicaceae Populus deltoides (Eastern Cottonwood) I-69 Based on Nanopore Sequencing and Hi-C Technologies.</title>
        <authorList>
            <person name="Bai S."/>
            <person name="Wu H."/>
            <person name="Zhang J."/>
            <person name="Pan Z."/>
            <person name="Zhao W."/>
            <person name="Li Z."/>
            <person name="Tong C."/>
        </authorList>
    </citation>
    <scope>NUCLEOTIDE SEQUENCE</scope>
    <source>
        <tissue evidence="19">Leaf</tissue>
    </source>
</reference>
<dbReference type="Pfam" id="PF00400">
    <property type="entry name" value="WD40"/>
    <property type="match status" value="1"/>
</dbReference>
<dbReference type="EC" id="3.1.3.2" evidence="14"/>
<dbReference type="PANTHER" id="PTHR22953:SF86">
    <property type="entry name" value="PURPLE ACID PHOSPHATASE 10"/>
    <property type="match status" value="1"/>
</dbReference>
<comment type="caution">
    <text evidence="19">The sequence shown here is derived from an EMBL/GenBank/DDBJ whole genome shotgun (WGS) entry which is preliminary data.</text>
</comment>
<evidence type="ECO:0000256" key="2">
    <source>
        <dbReference type="ARBA" id="ARBA00001947"/>
    </source>
</evidence>
<keyword evidence="9 14" id="KW-0378">Hydrolase</keyword>
<dbReference type="InterPro" id="IPR015943">
    <property type="entry name" value="WD40/YVTN_repeat-like_dom_sf"/>
</dbReference>
<dbReference type="InterPro" id="IPR008963">
    <property type="entry name" value="Purple_acid_Pase-like_N"/>
</dbReference>
<dbReference type="InterPro" id="IPR041792">
    <property type="entry name" value="MPP_PAP"/>
</dbReference>
<dbReference type="CDD" id="cd00839">
    <property type="entry name" value="MPP_PAPs"/>
    <property type="match status" value="1"/>
</dbReference>
<feature type="domain" description="Purple acid phosphatase C-terminal" evidence="17">
    <location>
        <begin position="393"/>
        <end position="450"/>
    </location>
</feature>
<evidence type="ECO:0000256" key="5">
    <source>
        <dbReference type="ARBA" id="ARBA00022574"/>
    </source>
</evidence>
<proteinExistence type="inferred from homology"/>
<evidence type="ECO:0000256" key="15">
    <source>
        <dbReference type="SAM" id="MobiDB-lite"/>
    </source>
</evidence>
<keyword evidence="11" id="KW-0408">Iron</keyword>
<dbReference type="FunFam" id="2.60.40.380:FF:000001">
    <property type="entry name" value="Fe(3+)-Zn(2+) purple acid phosphatase"/>
    <property type="match status" value="1"/>
</dbReference>
<evidence type="ECO:0000256" key="3">
    <source>
        <dbReference type="ARBA" id="ARBA00001962"/>
    </source>
</evidence>
<dbReference type="InterPro" id="IPR001680">
    <property type="entry name" value="WD40_rpt"/>
</dbReference>
<protein>
    <recommendedName>
        <fullName evidence="14">Purple acid phosphatase</fullName>
        <ecNumber evidence="14">3.1.3.2</ecNumber>
    </recommendedName>
</protein>
<dbReference type="Gene3D" id="2.130.10.10">
    <property type="entry name" value="YVTN repeat-like/Quinoprotein amine dehydrogenase"/>
    <property type="match status" value="2"/>
</dbReference>
<feature type="compositionally biased region" description="Low complexity" evidence="15">
    <location>
        <begin position="533"/>
        <end position="545"/>
    </location>
</feature>
<evidence type="ECO:0000256" key="10">
    <source>
        <dbReference type="ARBA" id="ARBA00022833"/>
    </source>
</evidence>
<dbReference type="SMART" id="SM00320">
    <property type="entry name" value="WD40"/>
    <property type="match status" value="3"/>
</dbReference>
<dbReference type="InterPro" id="IPR004843">
    <property type="entry name" value="Calcineurin-like_PHP"/>
</dbReference>
<feature type="domain" description="Calcineurin-like phosphoesterase" evidence="16">
    <location>
        <begin position="169"/>
        <end position="367"/>
    </location>
</feature>
<evidence type="ECO:0000259" key="18">
    <source>
        <dbReference type="Pfam" id="PF16656"/>
    </source>
</evidence>
<dbReference type="Pfam" id="PF00149">
    <property type="entry name" value="Metallophos"/>
    <property type="match status" value="1"/>
</dbReference>
<accession>A0A8T2XZF9</accession>
<evidence type="ECO:0000256" key="13">
    <source>
        <dbReference type="PROSITE-ProRule" id="PRU00221"/>
    </source>
</evidence>
<comment type="cofactor">
    <cofactor evidence="2">
        <name>Zn(2+)</name>
        <dbReference type="ChEBI" id="CHEBI:29105"/>
    </cofactor>
</comment>
<dbReference type="PROSITE" id="PS50294">
    <property type="entry name" value="WD_REPEATS_REGION"/>
    <property type="match status" value="1"/>
</dbReference>
<evidence type="ECO:0000256" key="9">
    <source>
        <dbReference type="ARBA" id="ARBA00022801"/>
    </source>
</evidence>
<gene>
    <name evidence="19" type="ORF">H0E87_017240</name>
</gene>
<dbReference type="PANTHER" id="PTHR22953">
    <property type="entry name" value="ACID PHOSPHATASE RELATED"/>
    <property type="match status" value="1"/>
</dbReference>
<comment type="cofactor">
    <cofactor evidence="3">
        <name>Fe cation</name>
        <dbReference type="ChEBI" id="CHEBI:24875"/>
    </cofactor>
</comment>
<dbReference type="SUPFAM" id="SSF56300">
    <property type="entry name" value="Metallo-dependent phosphatases"/>
    <property type="match status" value="1"/>
</dbReference>
<dbReference type="Gene3D" id="3.60.21.10">
    <property type="match status" value="1"/>
</dbReference>
<evidence type="ECO:0000313" key="20">
    <source>
        <dbReference type="Proteomes" id="UP000807159"/>
    </source>
</evidence>
<dbReference type="InterPro" id="IPR039331">
    <property type="entry name" value="PAPs-like"/>
</dbReference>
<keyword evidence="6" id="KW-0479">Metal-binding</keyword>
<dbReference type="InterPro" id="IPR029052">
    <property type="entry name" value="Metallo-depent_PP-like"/>
</dbReference>
<evidence type="ECO:0000259" key="16">
    <source>
        <dbReference type="Pfam" id="PF00149"/>
    </source>
</evidence>
<dbReference type="FunFam" id="3.60.21.10:FF:000034">
    <property type="entry name" value="Fe(3+)-Zn(2+) purple acid phosphatase"/>
    <property type="match status" value="1"/>
</dbReference>
<dbReference type="PROSITE" id="PS00678">
    <property type="entry name" value="WD_REPEATS_1"/>
    <property type="match status" value="1"/>
</dbReference>
<dbReference type="InterPro" id="IPR025733">
    <property type="entry name" value="PAPs_C"/>
</dbReference>
<comment type="similarity">
    <text evidence="4 14">Belongs to the metallophosphoesterase superfamily. Purple acid phosphatase family.</text>
</comment>
<keyword evidence="12" id="KW-0325">Glycoprotein</keyword>
<keyword evidence="10" id="KW-0862">Zinc</keyword>
<evidence type="ECO:0000256" key="4">
    <source>
        <dbReference type="ARBA" id="ARBA00008723"/>
    </source>
</evidence>
<feature type="domain" description="Purple acid phosphatase N-terminal" evidence="18">
    <location>
        <begin position="67"/>
        <end position="158"/>
    </location>
</feature>
<organism evidence="19 20">
    <name type="scientific">Populus deltoides</name>
    <name type="common">Eastern poplar</name>
    <name type="synonym">Eastern cottonwood</name>
    <dbReference type="NCBI Taxonomy" id="3696"/>
    <lineage>
        <taxon>Eukaryota</taxon>
        <taxon>Viridiplantae</taxon>
        <taxon>Streptophyta</taxon>
        <taxon>Embryophyta</taxon>
        <taxon>Tracheophyta</taxon>
        <taxon>Spermatophyta</taxon>
        <taxon>Magnoliopsida</taxon>
        <taxon>eudicotyledons</taxon>
        <taxon>Gunneridae</taxon>
        <taxon>Pentapetalae</taxon>
        <taxon>rosids</taxon>
        <taxon>fabids</taxon>
        <taxon>Malpighiales</taxon>
        <taxon>Salicaceae</taxon>
        <taxon>Saliceae</taxon>
        <taxon>Populus</taxon>
    </lineage>
</organism>
<dbReference type="PROSITE" id="PS50082">
    <property type="entry name" value="WD_REPEATS_2"/>
    <property type="match status" value="1"/>
</dbReference>
<evidence type="ECO:0000256" key="14">
    <source>
        <dbReference type="RuleBase" id="RU361203"/>
    </source>
</evidence>
<dbReference type="EMBL" id="JACEGQ020000009">
    <property type="protein sequence ID" value="KAH8498236.1"/>
    <property type="molecule type" value="Genomic_DNA"/>
</dbReference>
<evidence type="ECO:0000313" key="19">
    <source>
        <dbReference type="EMBL" id="KAH8498236.1"/>
    </source>
</evidence>
<comment type="catalytic activity">
    <reaction evidence="1 14">
        <text>a phosphate monoester + H2O = an alcohol + phosphate</text>
        <dbReference type="Rhea" id="RHEA:15017"/>
        <dbReference type="ChEBI" id="CHEBI:15377"/>
        <dbReference type="ChEBI" id="CHEBI:30879"/>
        <dbReference type="ChEBI" id="CHEBI:43474"/>
        <dbReference type="ChEBI" id="CHEBI:67140"/>
        <dbReference type="EC" id="3.1.3.2"/>
    </reaction>
</comment>
<evidence type="ECO:0000256" key="11">
    <source>
        <dbReference type="ARBA" id="ARBA00023004"/>
    </source>
</evidence>
<evidence type="ECO:0000256" key="6">
    <source>
        <dbReference type="ARBA" id="ARBA00022723"/>
    </source>
</evidence>
<dbReference type="Pfam" id="PF14008">
    <property type="entry name" value="Metallophos_C"/>
    <property type="match status" value="1"/>
</dbReference>
<feature type="region of interest" description="Disordered" evidence="15">
    <location>
        <begin position="532"/>
        <end position="556"/>
    </location>
</feature>
<dbReference type="GO" id="GO:0003993">
    <property type="term" value="F:acid phosphatase activity"/>
    <property type="evidence" value="ECO:0007669"/>
    <property type="project" value="UniProtKB-EC"/>
</dbReference>
<keyword evidence="8" id="KW-0677">Repeat</keyword>
<dbReference type="Proteomes" id="UP000807159">
    <property type="component" value="Chromosome 9"/>
</dbReference>
<keyword evidence="5 13" id="KW-0853">WD repeat</keyword>
<evidence type="ECO:0000256" key="1">
    <source>
        <dbReference type="ARBA" id="ARBA00000032"/>
    </source>
</evidence>
<dbReference type="SUPFAM" id="SSF50978">
    <property type="entry name" value="WD40 repeat-like"/>
    <property type="match status" value="1"/>
</dbReference>
<dbReference type="AlphaFoldDB" id="A0A8T2XZF9"/>
<evidence type="ECO:0000259" key="17">
    <source>
        <dbReference type="Pfam" id="PF14008"/>
    </source>
</evidence>
<evidence type="ECO:0000256" key="8">
    <source>
        <dbReference type="ARBA" id="ARBA00022737"/>
    </source>
</evidence>
<dbReference type="InterPro" id="IPR015914">
    <property type="entry name" value="PAPs_N"/>
</dbReference>
<dbReference type="Pfam" id="PF16656">
    <property type="entry name" value="Pur_ac_phosph_N"/>
    <property type="match status" value="1"/>
</dbReference>
<dbReference type="GO" id="GO:0046872">
    <property type="term" value="F:metal ion binding"/>
    <property type="evidence" value="ECO:0007669"/>
    <property type="project" value="UniProtKB-KW"/>
</dbReference>
<feature type="repeat" description="WD" evidence="13">
    <location>
        <begin position="583"/>
        <end position="624"/>
    </location>
</feature>